<organism evidence="2 3">
    <name type="scientific">Romanomermis culicivorax</name>
    <name type="common">Nematode worm</name>
    <dbReference type="NCBI Taxonomy" id="13658"/>
    <lineage>
        <taxon>Eukaryota</taxon>
        <taxon>Metazoa</taxon>
        <taxon>Ecdysozoa</taxon>
        <taxon>Nematoda</taxon>
        <taxon>Enoplea</taxon>
        <taxon>Dorylaimia</taxon>
        <taxon>Mermithida</taxon>
        <taxon>Mermithoidea</taxon>
        <taxon>Mermithidae</taxon>
        <taxon>Romanomermis</taxon>
    </lineage>
</organism>
<dbReference type="Proteomes" id="UP000887565">
    <property type="component" value="Unplaced"/>
</dbReference>
<protein>
    <submittedName>
        <fullName evidence="3">Uncharacterized protein</fullName>
    </submittedName>
</protein>
<feature type="region of interest" description="Disordered" evidence="1">
    <location>
        <begin position="1"/>
        <end position="29"/>
    </location>
</feature>
<name>A0A915HKX8_ROMCU</name>
<evidence type="ECO:0000256" key="1">
    <source>
        <dbReference type="SAM" id="MobiDB-lite"/>
    </source>
</evidence>
<accession>A0A915HKX8</accession>
<dbReference type="WBParaSite" id="nRc.2.0.1.t02623-RA">
    <property type="protein sequence ID" value="nRc.2.0.1.t02623-RA"/>
    <property type="gene ID" value="nRc.2.0.1.g02623"/>
</dbReference>
<evidence type="ECO:0000313" key="3">
    <source>
        <dbReference type="WBParaSite" id="nRc.2.0.1.t02623-RA"/>
    </source>
</evidence>
<evidence type="ECO:0000313" key="2">
    <source>
        <dbReference type="Proteomes" id="UP000887565"/>
    </source>
</evidence>
<reference evidence="3" key="1">
    <citation type="submission" date="2022-11" db="UniProtKB">
        <authorList>
            <consortium name="WormBaseParasite"/>
        </authorList>
    </citation>
    <scope>IDENTIFICATION</scope>
</reference>
<proteinExistence type="predicted"/>
<keyword evidence="2" id="KW-1185">Reference proteome</keyword>
<sequence length="130" mass="15157">MPGSKIIDSSPSPNHHHQHKGSRFTMKSPNFNWDSIGRNLRRCSLDVLHLRRQTSAGSNDRRRHIMDEGSKNRRFSKNSLYSIASDHKGLNLISCKKKASDLFFLKFLNDETVLLLDKRYFRIGRILFNE</sequence>
<dbReference type="AlphaFoldDB" id="A0A915HKX8"/>